<accession>A0A1I8FC18</accession>
<reference evidence="2" key="1">
    <citation type="submission" date="2016-11" db="UniProtKB">
        <authorList>
            <consortium name="WormBaseParasite"/>
        </authorList>
    </citation>
    <scope>IDENTIFICATION</scope>
</reference>
<dbReference type="AlphaFoldDB" id="A0A1I8FC18"/>
<name>A0A1I8FC18_9PLAT</name>
<keyword evidence="1" id="KW-1185">Reference proteome</keyword>
<dbReference type="WBParaSite" id="maker-unitig_28001-snap-gene-0.1-mRNA-1">
    <property type="protein sequence ID" value="maker-unitig_28001-snap-gene-0.1-mRNA-1"/>
    <property type="gene ID" value="maker-unitig_28001-snap-gene-0.1"/>
</dbReference>
<protein>
    <submittedName>
        <fullName evidence="2">Transmembrane protein</fullName>
    </submittedName>
</protein>
<evidence type="ECO:0000313" key="1">
    <source>
        <dbReference type="Proteomes" id="UP000095280"/>
    </source>
</evidence>
<sequence length="447" mass="48956">MPPSAIDATSACSGRGGGEECRKLAKAAPSVYQTGEGLLKSCNSTSVASSAINKFADTQILRRLDAVSLRVLSEEHCCQSAESFLSPCRRHEQRDTRQRPVSSVSAFASKGLWISGAAESTTTNPSAWRRKPLERGGSAWLDDRGRHRAESYRQSGTAGLQAAAAPAEACITLAALASLSCACRARRFHAPLDLACPREDRPHRISRWCPQIVPSVSLFSPEGKLQSGGSDVFWCACRQCRRQMRRVRRSCVFVDCERPACPTPGCSVVANSATQFSTSLPDAVHLTASRGGQSRSFLARPWCCRRQLCLAKLKFWHFCCSATCTAIIVAIAAAVRRDQLIQTEADLVRRLDTLVRPSTCLAIERPTHEMGPFLRTMLAVCAIKSPRLALGQSRPLAEKSDKPQRTRQVLPKWLAGGPNMRSAWVRSRWAEAKSVLFYDSSSCQRCG</sequence>
<evidence type="ECO:0000313" key="2">
    <source>
        <dbReference type="WBParaSite" id="maker-unitig_28001-snap-gene-0.1-mRNA-1"/>
    </source>
</evidence>
<organism evidence="1 2">
    <name type="scientific">Macrostomum lignano</name>
    <dbReference type="NCBI Taxonomy" id="282301"/>
    <lineage>
        <taxon>Eukaryota</taxon>
        <taxon>Metazoa</taxon>
        <taxon>Spiralia</taxon>
        <taxon>Lophotrochozoa</taxon>
        <taxon>Platyhelminthes</taxon>
        <taxon>Rhabditophora</taxon>
        <taxon>Macrostomorpha</taxon>
        <taxon>Macrostomida</taxon>
        <taxon>Macrostomidae</taxon>
        <taxon>Macrostomum</taxon>
    </lineage>
</organism>
<dbReference type="Proteomes" id="UP000095280">
    <property type="component" value="Unplaced"/>
</dbReference>
<proteinExistence type="predicted"/>